<feature type="region of interest" description="Disordered" evidence="1">
    <location>
        <begin position="1443"/>
        <end position="1464"/>
    </location>
</feature>
<reference evidence="2" key="1">
    <citation type="submission" date="2021-11" db="EMBL/GenBank/DDBJ databases">
        <authorList>
            <consortium name="Genoscope - CEA"/>
            <person name="William W."/>
        </authorList>
    </citation>
    <scope>NUCLEOTIDE SEQUENCE</scope>
</reference>
<feature type="region of interest" description="Disordered" evidence="1">
    <location>
        <begin position="160"/>
        <end position="185"/>
    </location>
</feature>
<dbReference type="EMBL" id="CAKKNE010000004">
    <property type="protein sequence ID" value="CAH0375189.1"/>
    <property type="molecule type" value="Genomic_DNA"/>
</dbReference>
<proteinExistence type="predicted"/>
<feature type="compositionally biased region" description="Basic residues" evidence="1">
    <location>
        <begin position="439"/>
        <end position="449"/>
    </location>
</feature>
<feature type="region of interest" description="Disordered" evidence="1">
    <location>
        <begin position="81"/>
        <end position="112"/>
    </location>
</feature>
<dbReference type="OrthoDB" id="10624673at2759"/>
<protein>
    <submittedName>
        <fullName evidence="2">Uncharacterized protein</fullName>
    </submittedName>
</protein>
<feature type="compositionally biased region" description="Basic and acidic residues" evidence="1">
    <location>
        <begin position="567"/>
        <end position="587"/>
    </location>
</feature>
<accession>A0A8J2X0L7</accession>
<dbReference type="Proteomes" id="UP000789595">
    <property type="component" value="Unassembled WGS sequence"/>
</dbReference>
<feature type="compositionally biased region" description="Polar residues" evidence="1">
    <location>
        <begin position="1090"/>
        <end position="1128"/>
    </location>
</feature>
<feature type="region of interest" description="Disordered" evidence="1">
    <location>
        <begin position="623"/>
        <end position="668"/>
    </location>
</feature>
<feature type="region of interest" description="Disordered" evidence="1">
    <location>
        <begin position="430"/>
        <end position="457"/>
    </location>
</feature>
<gene>
    <name evidence="2" type="ORF">PECAL_4P25150</name>
</gene>
<feature type="region of interest" description="Disordered" evidence="1">
    <location>
        <begin position="1087"/>
        <end position="1138"/>
    </location>
</feature>
<name>A0A8J2X0L7_9STRA</name>
<comment type="caution">
    <text evidence="2">The sequence shown here is derived from an EMBL/GenBank/DDBJ whole genome shotgun (WGS) entry which is preliminary data.</text>
</comment>
<evidence type="ECO:0000313" key="2">
    <source>
        <dbReference type="EMBL" id="CAH0375189.1"/>
    </source>
</evidence>
<evidence type="ECO:0000313" key="3">
    <source>
        <dbReference type="Proteomes" id="UP000789595"/>
    </source>
</evidence>
<evidence type="ECO:0000256" key="1">
    <source>
        <dbReference type="SAM" id="MobiDB-lite"/>
    </source>
</evidence>
<keyword evidence="3" id="KW-1185">Reference proteome</keyword>
<feature type="region of interest" description="Disordered" evidence="1">
    <location>
        <begin position="567"/>
        <end position="595"/>
    </location>
</feature>
<feature type="compositionally biased region" description="Low complexity" evidence="1">
    <location>
        <begin position="91"/>
        <end position="101"/>
    </location>
</feature>
<organism evidence="2 3">
    <name type="scientific">Pelagomonas calceolata</name>
    <dbReference type="NCBI Taxonomy" id="35677"/>
    <lineage>
        <taxon>Eukaryota</taxon>
        <taxon>Sar</taxon>
        <taxon>Stramenopiles</taxon>
        <taxon>Ochrophyta</taxon>
        <taxon>Pelagophyceae</taxon>
        <taxon>Pelagomonadales</taxon>
        <taxon>Pelagomonadaceae</taxon>
        <taxon>Pelagomonas</taxon>
    </lineage>
</organism>
<sequence length="1464" mass="166179">MVATLQGHRDAVKDPAHRARLWARPATSDEPQQVDALLTWVENLWRELKIKEEDRSLFLEANNLPSRNLVDRLQRTVYAELVSEPTKRPKSASSSRPKTAPFPDARRQKDVDQRCAPLAAHARLLLRFRRATLRALREIESREKLVKRVKDCFRRYRGAPPVPRRKKRTSTIYDDDDEAQPPSSETQIKEALADLKATLRPLNEATARVVAAVAAWRCYQWRPEPFLWKGRDYLEKCTTDLHFLGECAAPEGVRKPDRRLAAALGPWASHPATNCVWWHERTKSESAREAQKNAELRGRDSLRRWIRHTLDVAAASREEDRTAAADAAARACLKLYAPGKGDLPDLSSARTLLLDEPWLRSGVEKERVRMARAKVPLPCLRWLPPCVDAPAVLAAANVFHGAKSYQQLQTAERQLRVRCEGEFTRRLKERAATDPDAFKKKKRRRRRRKSVDAPAPAPLKQVTFQTAQHATMAANIFAKKDQLGLRKLQLSFRLRRDKRLTEIAHAKKAAHALKRKQLARGGAALTCLEFDDNKRFSSQFKVEDDVVRRQIDYLDLRLDEPQKHFDLESLPGRGDRDGRGCELRERLPPCSGVDAPRDEMRTEHWEKGLLSGVYAYARPPSLTPAVKERKKKQKARYNQGWGSSPSKKKAPPEARAPPTPQADEPDDVQEELRAATYHPRDGYLVDGSKASSEELVWCFRKGQRLALVMGRMPHEKVRAMCTVVAYANGTYSCVCDDGEGITLDPTGHRTRTLEIPLDKKREVRGLQRTHRIAEAPAPAPSASEPSLGFDIDESREVARVDPGSWAEELGIAHGWVLKSVDKNRIADHQSFVDAALTIAKVRRKGSVQLDFEVPSFELCKPSVEYHTGQRLTVLYHGRWRDAMTLKKPWEEHPRVEERHRHRLRVFMNQSHVETCVLGLNHMNHAILFGEAPDNENAYQAWKEERPEWGDMFDAVRSRCLSREKRGKRRQSYHALVNGLTGRPKWASDNYDGPKYQAESFSKTAPRVYTWKRPSGWGYTEAAPCATDGTLWESIADLPSLVKVLLSRKGDDHNRGSQSQCRVLLVNGPQEDTAALSRQRRMLLEQRASFRRSQSSLTPSHTPVTSKRGSFDQTPPATPKHNSGTTTPKEPSFFEEQQRRAARADELIEAIPLNEIGGVETKKLMAEMAVKQAVRQLCANWRKRSMQMYADVRTSKGHLRSLMMALSATRQFGDPSTHFIPYLVKAGSLHRVARKSGKGSVLEHYFETCYGQSYRPRYRFLLQALHTNRLVLLIDATDQKDNKQKAVEAFTETSANSVVDDFLLQRVVVEVPRCVITGDFSDTTLEKLRQRFATLEVRQGLKSDHDDGLDCWYAAQNEHFSFVPSQKEDKEDDEASFGLTAAPYRGTAFAEEEDLSPMKVYGPGRIYAETSYRLLRGSQDASEENKEDLIELLKTTKRQPIFGGKIEEAAAGPVKRMPGSRASRD</sequence>